<dbReference type="EMBL" id="MJBS01000008">
    <property type="protein sequence ID" value="OHF03091.1"/>
    <property type="molecule type" value="Genomic_DNA"/>
</dbReference>
<dbReference type="GeneID" id="34554640"/>
<reference evidence="1 2" key="1">
    <citation type="submission" date="2016-09" db="EMBL/GenBank/DDBJ databases">
        <authorList>
            <person name="Capua I."/>
            <person name="De Benedictis P."/>
            <person name="Joannis T."/>
            <person name="Lombin L.H."/>
            <person name="Cattoli G."/>
        </authorList>
    </citation>
    <scope>NUCLEOTIDE SEQUENCE [LARGE SCALE GENOMIC DNA]</scope>
    <source>
        <strain evidence="1 2">IMI 309357</strain>
    </source>
</reference>
<accession>A0A1G4BNQ0</accession>
<name>A0A1G4BNQ0_9PEZI</name>
<dbReference type="Proteomes" id="UP000176998">
    <property type="component" value="Unassembled WGS sequence"/>
</dbReference>
<organism evidence="1 2">
    <name type="scientific">Colletotrichum orchidophilum</name>
    <dbReference type="NCBI Taxonomy" id="1209926"/>
    <lineage>
        <taxon>Eukaryota</taxon>
        <taxon>Fungi</taxon>
        <taxon>Dikarya</taxon>
        <taxon>Ascomycota</taxon>
        <taxon>Pezizomycotina</taxon>
        <taxon>Sordariomycetes</taxon>
        <taxon>Hypocreomycetidae</taxon>
        <taxon>Glomerellales</taxon>
        <taxon>Glomerellaceae</taxon>
        <taxon>Colletotrichum</taxon>
    </lineage>
</organism>
<comment type="caution">
    <text evidence="1">The sequence shown here is derived from an EMBL/GenBank/DDBJ whole genome shotgun (WGS) entry which is preliminary data.</text>
</comment>
<sequence>MRRILRDRFFRAGSGLFPCQQLPLKTSLGRIKAEHAKNAKLRALEKPMAEEEGLAMKEVEKRNATK</sequence>
<dbReference type="RefSeq" id="XP_022480229.1">
    <property type="nucleotide sequence ID" value="XM_022613130.1"/>
</dbReference>
<evidence type="ECO:0000313" key="1">
    <source>
        <dbReference type="EMBL" id="OHF03091.1"/>
    </source>
</evidence>
<proteinExistence type="predicted"/>
<keyword evidence="2" id="KW-1185">Reference proteome</keyword>
<dbReference type="AlphaFoldDB" id="A0A1G4BNQ0"/>
<gene>
    <name evidence="1" type="ORF">CORC01_01475</name>
</gene>
<evidence type="ECO:0000313" key="2">
    <source>
        <dbReference type="Proteomes" id="UP000176998"/>
    </source>
</evidence>
<protein>
    <submittedName>
        <fullName evidence="1">Uncharacterized protein</fullName>
    </submittedName>
</protein>